<evidence type="ECO:0000259" key="6">
    <source>
        <dbReference type="PROSITE" id="PS51063"/>
    </source>
</evidence>
<dbReference type="AlphaFoldDB" id="A0A366XRP0"/>
<dbReference type="RefSeq" id="WP_113807265.1">
    <property type="nucleotide sequence ID" value="NZ_QOCW01000021.1"/>
</dbReference>
<dbReference type="PANTHER" id="PTHR24567">
    <property type="entry name" value="CRP FAMILY TRANSCRIPTIONAL REGULATORY PROTEIN"/>
    <property type="match status" value="1"/>
</dbReference>
<dbReference type="PRINTS" id="PR00034">
    <property type="entry name" value="HTHCRP"/>
</dbReference>
<feature type="domain" description="HTH crp-type" evidence="6">
    <location>
        <begin position="149"/>
        <end position="224"/>
    </location>
</feature>
<evidence type="ECO:0000256" key="3">
    <source>
        <dbReference type="ARBA" id="ARBA00023159"/>
    </source>
</evidence>
<dbReference type="Proteomes" id="UP000253314">
    <property type="component" value="Unassembled WGS sequence"/>
</dbReference>
<dbReference type="GO" id="GO:0003677">
    <property type="term" value="F:DNA binding"/>
    <property type="evidence" value="ECO:0007669"/>
    <property type="project" value="UniProtKB-KW"/>
</dbReference>
<gene>
    <name evidence="7" type="ORF">DS031_17025</name>
</gene>
<dbReference type="SMART" id="SM00419">
    <property type="entry name" value="HTH_CRP"/>
    <property type="match status" value="1"/>
</dbReference>
<name>A0A366XRP0_9BACI</name>
<dbReference type="SMART" id="SM00100">
    <property type="entry name" value="cNMP"/>
    <property type="match status" value="1"/>
</dbReference>
<accession>A0A366XRP0</accession>
<keyword evidence="3" id="KW-0010">Activator</keyword>
<dbReference type="PANTHER" id="PTHR24567:SF26">
    <property type="entry name" value="REGULATORY PROTEIN YEIL"/>
    <property type="match status" value="1"/>
</dbReference>
<dbReference type="InterPro" id="IPR012318">
    <property type="entry name" value="HTH_CRP"/>
</dbReference>
<dbReference type="InterPro" id="IPR050397">
    <property type="entry name" value="Env_Response_Regulators"/>
</dbReference>
<dbReference type="InterPro" id="IPR000595">
    <property type="entry name" value="cNMP-bd_dom"/>
</dbReference>
<dbReference type="EMBL" id="QOCW01000021">
    <property type="protein sequence ID" value="RBW68366.1"/>
    <property type="molecule type" value="Genomic_DNA"/>
</dbReference>
<keyword evidence="2" id="KW-0238">DNA-binding</keyword>
<dbReference type="SUPFAM" id="SSF51206">
    <property type="entry name" value="cAMP-binding domain-like"/>
    <property type="match status" value="1"/>
</dbReference>
<dbReference type="OrthoDB" id="9810708at2"/>
<evidence type="ECO:0000256" key="1">
    <source>
        <dbReference type="ARBA" id="ARBA00023015"/>
    </source>
</evidence>
<keyword evidence="4" id="KW-0804">Transcription</keyword>
<dbReference type="InterPro" id="IPR036388">
    <property type="entry name" value="WH-like_DNA-bd_sf"/>
</dbReference>
<evidence type="ECO:0000259" key="5">
    <source>
        <dbReference type="PROSITE" id="PS50042"/>
    </source>
</evidence>
<dbReference type="Gene3D" id="1.10.10.10">
    <property type="entry name" value="Winged helix-like DNA-binding domain superfamily/Winged helix DNA-binding domain"/>
    <property type="match status" value="1"/>
</dbReference>
<dbReference type="PROSITE" id="PS51063">
    <property type="entry name" value="HTH_CRP_2"/>
    <property type="match status" value="1"/>
</dbReference>
<evidence type="ECO:0000256" key="4">
    <source>
        <dbReference type="ARBA" id="ARBA00023163"/>
    </source>
</evidence>
<evidence type="ECO:0000313" key="8">
    <source>
        <dbReference type="Proteomes" id="UP000253314"/>
    </source>
</evidence>
<dbReference type="Pfam" id="PF13545">
    <property type="entry name" value="HTH_Crp_2"/>
    <property type="match status" value="1"/>
</dbReference>
<evidence type="ECO:0000313" key="7">
    <source>
        <dbReference type="EMBL" id="RBW68366.1"/>
    </source>
</evidence>
<feature type="domain" description="Cyclic nucleotide-binding" evidence="5">
    <location>
        <begin position="15"/>
        <end position="135"/>
    </location>
</feature>
<dbReference type="Gene3D" id="2.60.120.10">
    <property type="entry name" value="Jelly Rolls"/>
    <property type="match status" value="1"/>
</dbReference>
<protein>
    <submittedName>
        <fullName evidence="7">Crp/Fnr family transcriptional regulator</fullName>
    </submittedName>
</protein>
<dbReference type="GO" id="GO:0003700">
    <property type="term" value="F:DNA-binding transcription factor activity"/>
    <property type="evidence" value="ECO:0007669"/>
    <property type="project" value="TreeGrafter"/>
</dbReference>
<comment type="caution">
    <text evidence="7">The sequence shown here is derived from an EMBL/GenBank/DDBJ whole genome shotgun (WGS) entry which is preliminary data.</text>
</comment>
<dbReference type="CDD" id="cd00092">
    <property type="entry name" value="HTH_CRP"/>
    <property type="match status" value="1"/>
</dbReference>
<keyword evidence="1" id="KW-0805">Transcription regulation</keyword>
<organism evidence="7 8">
    <name type="scientific">Bacillus taeanensis</name>
    <dbReference type="NCBI Taxonomy" id="273032"/>
    <lineage>
        <taxon>Bacteria</taxon>
        <taxon>Bacillati</taxon>
        <taxon>Bacillota</taxon>
        <taxon>Bacilli</taxon>
        <taxon>Bacillales</taxon>
        <taxon>Bacillaceae</taxon>
        <taxon>Bacillus</taxon>
    </lineage>
</organism>
<dbReference type="CDD" id="cd00038">
    <property type="entry name" value="CAP_ED"/>
    <property type="match status" value="1"/>
</dbReference>
<dbReference type="Pfam" id="PF00027">
    <property type="entry name" value="cNMP_binding"/>
    <property type="match status" value="1"/>
</dbReference>
<evidence type="ECO:0000256" key="2">
    <source>
        <dbReference type="ARBA" id="ARBA00023125"/>
    </source>
</evidence>
<keyword evidence="8" id="KW-1185">Reference proteome</keyword>
<dbReference type="PROSITE" id="PS50042">
    <property type="entry name" value="CNMP_BINDING_3"/>
    <property type="match status" value="1"/>
</dbReference>
<reference evidence="7 8" key="1">
    <citation type="submission" date="2018-07" db="EMBL/GenBank/DDBJ databases">
        <title>Lottiidibacillus patelloidae gen. nov., sp. nov., isolated from the intestinal tract of a marine limpet and the reclassification of B. taeanensis BH030017T, B. algicola KMM 3737T and B. hwajinpoensis SW-72T as genus Lottiidibacillus.</title>
        <authorList>
            <person name="Liu R."/>
            <person name="Huang Z."/>
        </authorList>
    </citation>
    <scope>NUCLEOTIDE SEQUENCE [LARGE SCALE GENOMIC DNA]</scope>
    <source>
        <strain evidence="7 8">BH030017</strain>
    </source>
</reference>
<dbReference type="InterPro" id="IPR018490">
    <property type="entry name" value="cNMP-bd_dom_sf"/>
</dbReference>
<dbReference type="InterPro" id="IPR036390">
    <property type="entry name" value="WH_DNA-bd_sf"/>
</dbReference>
<dbReference type="InterPro" id="IPR014710">
    <property type="entry name" value="RmlC-like_jellyroll"/>
</dbReference>
<proteinExistence type="predicted"/>
<dbReference type="SUPFAM" id="SSF46785">
    <property type="entry name" value="Winged helix' DNA-binding domain"/>
    <property type="match status" value="1"/>
</dbReference>
<dbReference type="GO" id="GO:0005829">
    <property type="term" value="C:cytosol"/>
    <property type="evidence" value="ECO:0007669"/>
    <property type="project" value="TreeGrafter"/>
</dbReference>
<sequence>MSAETIRTLLKKVPLFKELTENELTPIVEMAHPRQFRARMIIFMQGDPLDRVFFIHKGKVKIYKTDLSGKEQIVSILQEGDMFPHAGFFRTGDYPAHAEIIENATLIVIPISDFEKLLLQRPDVCIKLFKVMGEKIVDLQNRLEEQILHNTYEQILMLLLRLSKAYGKKHKDGRIELTTHFTNREIANMIGTSRETVSRTLTQLRRKEIVEVNAKGRFLIAANAVKEELFYHL</sequence>